<evidence type="ECO:0000313" key="3">
    <source>
        <dbReference type="Proteomes" id="UP000250235"/>
    </source>
</evidence>
<gene>
    <name evidence="2" type="ORF">F511_42008</name>
</gene>
<evidence type="ECO:0000256" key="1">
    <source>
        <dbReference type="SAM" id="MobiDB-lite"/>
    </source>
</evidence>
<feature type="compositionally biased region" description="Basic and acidic residues" evidence="1">
    <location>
        <begin position="600"/>
        <end position="609"/>
    </location>
</feature>
<feature type="region of interest" description="Disordered" evidence="1">
    <location>
        <begin position="571"/>
        <end position="609"/>
    </location>
</feature>
<feature type="compositionally biased region" description="Low complexity" evidence="1">
    <location>
        <begin position="588"/>
        <end position="599"/>
    </location>
</feature>
<proteinExistence type="predicted"/>
<keyword evidence="3" id="KW-1185">Reference proteome</keyword>
<feature type="compositionally biased region" description="Polar residues" evidence="1">
    <location>
        <begin position="573"/>
        <end position="587"/>
    </location>
</feature>
<feature type="region of interest" description="Disordered" evidence="1">
    <location>
        <begin position="260"/>
        <end position="347"/>
    </location>
</feature>
<dbReference type="Proteomes" id="UP000250235">
    <property type="component" value="Unassembled WGS sequence"/>
</dbReference>
<reference evidence="2 3" key="1">
    <citation type="journal article" date="2015" name="Proc. Natl. Acad. Sci. U.S.A.">
        <title>The resurrection genome of Boea hygrometrica: A blueprint for survival of dehydration.</title>
        <authorList>
            <person name="Xiao L."/>
            <person name="Yang G."/>
            <person name="Zhang L."/>
            <person name="Yang X."/>
            <person name="Zhao S."/>
            <person name="Ji Z."/>
            <person name="Zhou Q."/>
            <person name="Hu M."/>
            <person name="Wang Y."/>
            <person name="Chen M."/>
            <person name="Xu Y."/>
            <person name="Jin H."/>
            <person name="Xiao X."/>
            <person name="Hu G."/>
            <person name="Bao F."/>
            <person name="Hu Y."/>
            <person name="Wan P."/>
            <person name="Li L."/>
            <person name="Deng X."/>
            <person name="Kuang T."/>
            <person name="Xiang C."/>
            <person name="Zhu J.K."/>
            <person name="Oliver M.J."/>
            <person name="He Y."/>
        </authorList>
    </citation>
    <scope>NUCLEOTIDE SEQUENCE [LARGE SCALE GENOMIC DNA]</scope>
    <source>
        <strain evidence="3">cv. XS01</strain>
    </source>
</reference>
<feature type="compositionally biased region" description="Basic residues" evidence="1">
    <location>
        <begin position="293"/>
        <end position="303"/>
    </location>
</feature>
<evidence type="ECO:0000313" key="2">
    <source>
        <dbReference type="EMBL" id="KZV25147.1"/>
    </source>
</evidence>
<dbReference type="AlphaFoldDB" id="A0A2Z7B0W3"/>
<feature type="compositionally biased region" description="Polar residues" evidence="1">
    <location>
        <begin position="83"/>
        <end position="96"/>
    </location>
</feature>
<feature type="region of interest" description="Disordered" evidence="1">
    <location>
        <begin position="68"/>
        <end position="96"/>
    </location>
</feature>
<accession>A0A2Z7B0W3</accession>
<organism evidence="2 3">
    <name type="scientific">Dorcoceras hygrometricum</name>
    <dbReference type="NCBI Taxonomy" id="472368"/>
    <lineage>
        <taxon>Eukaryota</taxon>
        <taxon>Viridiplantae</taxon>
        <taxon>Streptophyta</taxon>
        <taxon>Embryophyta</taxon>
        <taxon>Tracheophyta</taxon>
        <taxon>Spermatophyta</taxon>
        <taxon>Magnoliopsida</taxon>
        <taxon>eudicotyledons</taxon>
        <taxon>Gunneridae</taxon>
        <taxon>Pentapetalae</taxon>
        <taxon>asterids</taxon>
        <taxon>lamiids</taxon>
        <taxon>Lamiales</taxon>
        <taxon>Gesneriaceae</taxon>
        <taxon>Didymocarpoideae</taxon>
        <taxon>Trichosporeae</taxon>
        <taxon>Loxocarpinae</taxon>
        <taxon>Dorcoceras</taxon>
    </lineage>
</organism>
<protein>
    <submittedName>
        <fullName evidence="2">Uncharacterized protein</fullName>
    </submittedName>
</protein>
<dbReference type="EMBL" id="KV011981">
    <property type="protein sequence ID" value="KZV25147.1"/>
    <property type="molecule type" value="Genomic_DNA"/>
</dbReference>
<name>A0A2Z7B0W3_9LAMI</name>
<sequence length="609" mass="67859">MSTGYAITLKLATGSTVACDWIYSNSCWYLATAGSSTQRASAESLAQEQNAVVSTYLSELVDYIHRGSADKKGESGSRGLQKPANTQKEGSAVTPTFDQRVQMAQRRIVQTVLDADANRALSQDAAERDRERRRKEASCRTLQKIVLSIYSGISAVGAFVRFQQMPKALCAKAGLFDMVTNEMFNFMVAITAGLKFNWIQILFQVFLSMVNKPKRQSQGFAVQVSVFLERMVKSDLVDSIKLHPQKLLTNKSVLTYIKKNQKKPTGETSKQTEDSDSNTDGESTISLPLKDFAKRRRTQRQPKQKGSTGANVDSRPNPIPDIPTKEERFSGEDNLVTGQGRNERTDSDQDVKAMVVMPKQPSFQTMMLMGQGIFYLAQTQEIDQVTYFFPKINPISKGKETLAVMNKPAPVEEHCQLALKSAWDNFLNKELKEIATMHRAQRVIAGLPIVSPEASFIEYSSYKTQLLALEFSGQAEQEQALVQLIVQQVSENEAVKSQSIRLTRLSHQFKKTSISLWTMSTGIIVNMNMHSSILWLNNNNNMHDTDHQGPSPSNLRMVAYTTDSEEDTRLSFLGSSESSHTGSQQMIVSSPPESPPVYSKLDEVDKVVA</sequence>